<organism evidence="1 2">
    <name type="scientific">Komagataeibacter swingsii</name>
    <dbReference type="NCBI Taxonomy" id="215220"/>
    <lineage>
        <taxon>Bacteria</taxon>
        <taxon>Pseudomonadati</taxon>
        <taxon>Pseudomonadota</taxon>
        <taxon>Alphaproteobacteria</taxon>
        <taxon>Acetobacterales</taxon>
        <taxon>Acetobacteraceae</taxon>
        <taxon>Komagataeibacter</taxon>
    </lineage>
</organism>
<dbReference type="Proteomes" id="UP000522590">
    <property type="component" value="Unassembled WGS sequence"/>
</dbReference>
<evidence type="ECO:0000313" key="1">
    <source>
        <dbReference type="EMBL" id="NVN38251.1"/>
    </source>
</evidence>
<dbReference type="RefSeq" id="WP_167402127.1">
    <property type="nucleotide sequence ID" value="NZ_JABXXS010000050.1"/>
</dbReference>
<sequence>MSKWTGLWRVQGHNKESNRVVVLKGDMEDEIHEKDYIENKITPPLEDLEWRKK</sequence>
<name>A0A850PBC9_9PROT</name>
<evidence type="ECO:0000313" key="2">
    <source>
        <dbReference type="Proteomes" id="UP000522590"/>
    </source>
</evidence>
<dbReference type="EMBL" id="JABXXS010000050">
    <property type="protein sequence ID" value="NVN38251.1"/>
    <property type="molecule type" value="Genomic_DNA"/>
</dbReference>
<reference evidence="1 2" key="1">
    <citation type="submission" date="2020-06" db="EMBL/GenBank/DDBJ databases">
        <title>Description of novel acetic acid bacteria.</title>
        <authorList>
            <person name="Sombolestani A."/>
        </authorList>
    </citation>
    <scope>NUCLEOTIDE SEQUENCE [LARGE SCALE GENOMIC DNA]</scope>
    <source>
        <strain evidence="1 2">LMG 25</strain>
    </source>
</reference>
<protein>
    <submittedName>
        <fullName evidence="1">Uncharacterized protein</fullName>
    </submittedName>
</protein>
<comment type="caution">
    <text evidence="1">The sequence shown here is derived from an EMBL/GenBank/DDBJ whole genome shotgun (WGS) entry which is preliminary data.</text>
</comment>
<accession>A0A850PBC9</accession>
<proteinExistence type="predicted"/>
<gene>
    <name evidence="1" type="ORF">HUK81_15190</name>
</gene>
<dbReference type="AlphaFoldDB" id="A0A850PBC9"/>